<dbReference type="GO" id="GO:0006878">
    <property type="term" value="P:intracellular copper ion homeostasis"/>
    <property type="evidence" value="ECO:0007669"/>
    <property type="project" value="InterPro"/>
</dbReference>
<dbReference type="EMBL" id="JAMLDX010000010">
    <property type="protein sequence ID" value="MCP3731492.1"/>
    <property type="molecule type" value="Genomic_DNA"/>
</dbReference>
<gene>
    <name evidence="1" type="ORF">M9978_13770</name>
</gene>
<evidence type="ECO:0000313" key="1">
    <source>
        <dbReference type="EMBL" id="MCP3731492.1"/>
    </source>
</evidence>
<reference evidence="1" key="1">
    <citation type="submission" date="2022-05" db="EMBL/GenBank/DDBJ databases">
        <title>Sphingomonas sp. strain MG17 Genome sequencing and assembly.</title>
        <authorList>
            <person name="Kim I."/>
        </authorList>
    </citation>
    <scope>NUCLEOTIDE SEQUENCE</scope>
    <source>
        <strain evidence="1">MG17</strain>
    </source>
</reference>
<protein>
    <submittedName>
        <fullName evidence="1">Copper resistance protein B</fullName>
    </submittedName>
</protein>
<dbReference type="RefSeq" id="WP_254294141.1">
    <property type="nucleotide sequence ID" value="NZ_JAMLDX010000010.1"/>
</dbReference>
<dbReference type="Proteomes" id="UP001139451">
    <property type="component" value="Unassembled WGS sequence"/>
</dbReference>
<accession>A0A9X2HJZ0</accession>
<dbReference type="Pfam" id="PF05275">
    <property type="entry name" value="CopB"/>
    <property type="match status" value="1"/>
</dbReference>
<proteinExistence type="predicted"/>
<evidence type="ECO:0000313" key="2">
    <source>
        <dbReference type="Proteomes" id="UP001139451"/>
    </source>
</evidence>
<dbReference type="InterPro" id="IPR007939">
    <property type="entry name" value="Cu-R_B_prcur"/>
</dbReference>
<dbReference type="GO" id="GO:0005507">
    <property type="term" value="F:copper ion binding"/>
    <property type="evidence" value="ECO:0007669"/>
    <property type="project" value="InterPro"/>
</dbReference>
<name>A0A9X2HJZ0_9SPHN</name>
<comment type="caution">
    <text evidence="1">The sequence shown here is derived from an EMBL/GenBank/DDBJ whole genome shotgun (WGS) entry which is preliminary data.</text>
</comment>
<sequence length="220" mass="24009">MAAKPAAAQEESDAWRFSGEFDLLELRAGKGDELFIWDATFSLGNDTDQVMLTTSGGGALGNQIDEVDAKLLYGRTIGAATLLVGVRRDIKPHSDWHAAFGLQGTLGTRLDWETYLFVAETGQVTGEVQAIYDLPITQVLHLEPRVKIAWSAQEHLAEATRPGLAEAETALRLRYTLNERVNTYAGVVHERLLGGTRRLGRQQGDALDSTMALIGIGFNL</sequence>
<dbReference type="GO" id="GO:0009279">
    <property type="term" value="C:cell outer membrane"/>
    <property type="evidence" value="ECO:0007669"/>
    <property type="project" value="InterPro"/>
</dbReference>
<organism evidence="1 2">
    <name type="scientific">Sphingomonas tagetis</name>
    <dbReference type="NCBI Taxonomy" id="2949092"/>
    <lineage>
        <taxon>Bacteria</taxon>
        <taxon>Pseudomonadati</taxon>
        <taxon>Pseudomonadota</taxon>
        <taxon>Alphaproteobacteria</taxon>
        <taxon>Sphingomonadales</taxon>
        <taxon>Sphingomonadaceae</taxon>
        <taxon>Sphingomonas</taxon>
    </lineage>
</organism>
<keyword evidence="2" id="KW-1185">Reference proteome</keyword>
<dbReference type="AlphaFoldDB" id="A0A9X2HJZ0"/>